<dbReference type="GO" id="GO:0048472">
    <property type="term" value="F:threonine-phosphate decarboxylase activity"/>
    <property type="evidence" value="ECO:0007669"/>
    <property type="project" value="UniProtKB-EC"/>
</dbReference>
<dbReference type="InterPro" id="IPR004838">
    <property type="entry name" value="NHTrfase_class1_PyrdxlP-BS"/>
</dbReference>
<comment type="function">
    <text evidence="2">Decarboxylates L-threonine-O-3-phosphate to yield (R)-1-amino-2-propanol O-2-phosphate, the precursor for the linkage between the nucleotide loop and the corrin ring in cobalamin.</text>
</comment>
<dbReference type="PROSITE" id="PS00105">
    <property type="entry name" value="AA_TRANSFER_CLASS_1"/>
    <property type="match status" value="1"/>
</dbReference>
<reference evidence="11 12" key="1">
    <citation type="submission" date="2018-05" db="EMBL/GenBank/DDBJ databases">
        <title>Spiribacter halobius sp. nov., a moderately halophilic bacterium isolated from marine solar saltern.</title>
        <authorList>
            <person name="Zheng W.-S."/>
            <person name="Lu D.-C."/>
            <person name="Du Z.-J."/>
        </authorList>
    </citation>
    <scope>NUCLEOTIDE SEQUENCE [LARGE SCALE GENOMIC DNA]</scope>
    <source>
        <strain evidence="11 12">E85</strain>
    </source>
</reference>
<evidence type="ECO:0000256" key="3">
    <source>
        <dbReference type="ARBA" id="ARBA00004953"/>
    </source>
</evidence>
<dbReference type="AlphaFoldDB" id="A0A2U2N1Q2"/>
<keyword evidence="5" id="KW-0169">Cobalamin biosynthesis</keyword>
<dbReference type="PANTHER" id="PTHR42885">
    <property type="entry name" value="HISTIDINOL-PHOSPHATE AMINOTRANSFERASE-RELATED"/>
    <property type="match status" value="1"/>
</dbReference>
<dbReference type="EMBL" id="QFFI01000013">
    <property type="protein sequence ID" value="PWG63141.1"/>
    <property type="molecule type" value="Genomic_DNA"/>
</dbReference>
<dbReference type="Proteomes" id="UP000245474">
    <property type="component" value="Unassembled WGS sequence"/>
</dbReference>
<dbReference type="SUPFAM" id="SSF53383">
    <property type="entry name" value="PLP-dependent transferases"/>
    <property type="match status" value="1"/>
</dbReference>
<evidence type="ECO:0000256" key="4">
    <source>
        <dbReference type="ARBA" id="ARBA00012285"/>
    </source>
</evidence>
<evidence type="ECO:0000259" key="10">
    <source>
        <dbReference type="Pfam" id="PF00155"/>
    </source>
</evidence>
<evidence type="ECO:0000256" key="2">
    <source>
        <dbReference type="ARBA" id="ARBA00003444"/>
    </source>
</evidence>
<dbReference type="InterPro" id="IPR015424">
    <property type="entry name" value="PyrdxlP-dep_Trfase"/>
</dbReference>
<dbReference type="InterPro" id="IPR015422">
    <property type="entry name" value="PyrdxlP-dep_Trfase_small"/>
</dbReference>
<dbReference type="GO" id="GO:0009236">
    <property type="term" value="P:cobalamin biosynthetic process"/>
    <property type="evidence" value="ECO:0007669"/>
    <property type="project" value="UniProtKB-UniPathway"/>
</dbReference>
<proteinExistence type="predicted"/>
<dbReference type="EC" id="4.1.1.81" evidence="4"/>
<keyword evidence="7" id="KW-0456">Lyase</keyword>
<feature type="domain" description="Aminotransferase class I/classII large" evidence="10">
    <location>
        <begin position="66"/>
        <end position="308"/>
    </location>
</feature>
<dbReference type="InterPro" id="IPR005860">
    <property type="entry name" value="CobD"/>
</dbReference>
<dbReference type="Pfam" id="PF00155">
    <property type="entry name" value="Aminotran_1_2"/>
    <property type="match status" value="1"/>
</dbReference>
<comment type="catalytic activity">
    <reaction evidence="9">
        <text>O-phospho-L-threonine + H(+) = (R)-1-aminopropan-2-yl phosphate + CO2</text>
        <dbReference type="Rhea" id="RHEA:11492"/>
        <dbReference type="ChEBI" id="CHEBI:15378"/>
        <dbReference type="ChEBI" id="CHEBI:16526"/>
        <dbReference type="ChEBI" id="CHEBI:58563"/>
        <dbReference type="ChEBI" id="CHEBI:58675"/>
        <dbReference type="EC" id="4.1.1.81"/>
    </reaction>
</comment>
<evidence type="ECO:0000256" key="5">
    <source>
        <dbReference type="ARBA" id="ARBA00022573"/>
    </source>
</evidence>
<gene>
    <name evidence="11" type="ORF">DEM34_09845</name>
</gene>
<evidence type="ECO:0000313" key="11">
    <source>
        <dbReference type="EMBL" id="PWG63141.1"/>
    </source>
</evidence>
<organism evidence="11 12">
    <name type="scientific">Sediminicurvatus halobius</name>
    <dbReference type="NCBI Taxonomy" id="2182432"/>
    <lineage>
        <taxon>Bacteria</taxon>
        <taxon>Pseudomonadati</taxon>
        <taxon>Pseudomonadota</taxon>
        <taxon>Gammaproteobacteria</taxon>
        <taxon>Chromatiales</taxon>
        <taxon>Ectothiorhodospiraceae</taxon>
        <taxon>Sediminicurvatus</taxon>
    </lineage>
</organism>
<dbReference type="InterPro" id="IPR004839">
    <property type="entry name" value="Aminotransferase_I/II_large"/>
</dbReference>
<comment type="caution">
    <text evidence="11">The sequence shown here is derived from an EMBL/GenBank/DDBJ whole genome shotgun (WGS) entry which is preliminary data.</text>
</comment>
<evidence type="ECO:0000256" key="7">
    <source>
        <dbReference type="ARBA" id="ARBA00023239"/>
    </source>
</evidence>
<accession>A0A2U2N1Q2</accession>
<keyword evidence="12" id="KW-1185">Reference proteome</keyword>
<comment type="pathway">
    <text evidence="3">Cofactor biosynthesis; adenosylcobalamin biosynthesis.</text>
</comment>
<name>A0A2U2N1Q2_9GAMM</name>
<evidence type="ECO:0000313" key="12">
    <source>
        <dbReference type="Proteomes" id="UP000245474"/>
    </source>
</evidence>
<dbReference type="Gene3D" id="3.40.640.10">
    <property type="entry name" value="Type I PLP-dependent aspartate aminotransferase-like (Major domain)"/>
    <property type="match status" value="1"/>
</dbReference>
<keyword evidence="6" id="KW-0663">Pyridoxal phosphate</keyword>
<evidence type="ECO:0000256" key="1">
    <source>
        <dbReference type="ARBA" id="ARBA00001933"/>
    </source>
</evidence>
<dbReference type="Gene3D" id="3.90.1150.10">
    <property type="entry name" value="Aspartate Aminotransferase, domain 1"/>
    <property type="match status" value="1"/>
</dbReference>
<evidence type="ECO:0000256" key="9">
    <source>
        <dbReference type="ARBA" id="ARBA00048531"/>
    </source>
</evidence>
<dbReference type="InterPro" id="IPR015421">
    <property type="entry name" value="PyrdxlP-dep_Trfase_major"/>
</dbReference>
<dbReference type="OrthoDB" id="9799304at2"/>
<dbReference type="GO" id="GO:0030170">
    <property type="term" value="F:pyridoxal phosphate binding"/>
    <property type="evidence" value="ECO:0007669"/>
    <property type="project" value="InterPro"/>
</dbReference>
<comment type="cofactor">
    <cofactor evidence="1">
        <name>pyridoxal 5'-phosphate</name>
        <dbReference type="ChEBI" id="CHEBI:597326"/>
    </cofactor>
</comment>
<evidence type="ECO:0000256" key="8">
    <source>
        <dbReference type="ARBA" id="ARBA00029996"/>
    </source>
</evidence>
<dbReference type="PANTHER" id="PTHR42885:SF1">
    <property type="entry name" value="THREONINE-PHOSPHATE DECARBOXYLASE"/>
    <property type="match status" value="1"/>
</dbReference>
<protein>
    <recommendedName>
        <fullName evidence="4">threonine-phosphate decarboxylase</fullName>
        <ecNumber evidence="4">4.1.1.81</ecNumber>
    </recommendedName>
    <alternativeName>
        <fullName evidence="8">L-threonine-O-3-phosphate decarboxylase</fullName>
    </alternativeName>
</protein>
<evidence type="ECO:0000256" key="6">
    <source>
        <dbReference type="ARBA" id="ARBA00022898"/>
    </source>
</evidence>
<dbReference type="RefSeq" id="WP_109678641.1">
    <property type="nucleotide sequence ID" value="NZ_CP086615.1"/>
</dbReference>
<sequence>MLEHGGRLQAAARKHGIPAGEWLDLSTGIAPTGYPPPALPAEAWRRLPEPEDGLLAAAEAYYGTAALTPVAGSQVAIGLLPWLRAPGLVACPAGGYAEHAAAWRRAGHSVSEYRPGGLEQAVSDADVVVVVNPDNPTGRHVPVARLRRWQASLMGRGGWLVVDEAFADVAPEVSVIGDAGSEGLVVLRSMGKFFGLAGARVGFVGAAAGVRAALDQLAGPWPVAGPARMVAAAALTDTAWQARQRRQLAAAATRLRALLADAGLAAEGGTDLYAWAPLSAPDALAAALARRAILVRRFREPQGLRIGLPPDEGAAWSRLADALPAARREAGA</sequence>
<dbReference type="UniPathway" id="UPA00148"/>
<dbReference type="NCBIfam" id="TIGR01140">
    <property type="entry name" value="L_thr_O3P_dcar"/>
    <property type="match status" value="1"/>
</dbReference>